<reference evidence="4" key="1">
    <citation type="submission" date="2019-08" db="EMBL/GenBank/DDBJ databases">
        <title>The improved chromosome-level genome for the pearl oyster Pinctada fucata martensii using PacBio sequencing and Hi-C.</title>
        <authorList>
            <person name="Zheng Z."/>
        </authorList>
    </citation>
    <scope>NUCLEOTIDE SEQUENCE</scope>
    <source>
        <strain evidence="4">ZZ-2019</strain>
        <tissue evidence="4">Adductor muscle</tissue>
    </source>
</reference>
<dbReference type="Gene3D" id="2.120.10.30">
    <property type="entry name" value="TolB, C-terminal domain"/>
    <property type="match status" value="1"/>
</dbReference>
<sequence length="294" mass="33355">MAPTFRSPPLEFCTEFAGFGCCSRETSEEIVKQFEDLNATIPMLESKEECMQFLKEQMCQKCSPFSGHMFTFNDKSLIPGLCNGYCQQFYSKCKTVIKYLFINSFPAFLNIQTKMSSFCNYFKPADTSYCFPDLRTNEVLQGGMTKLKSSNEKCLCLEPIQDTFMSPIQAQRPDDGTGRIFVVLLSGEISVYNSDGILISDKFFNISKRIRTRENMGGDLGFLGTSFHPNFKTNGKFYVVYTMNKTNSINTGIITRFSEFLINPPSSNQVDLDTERVILDIDVPYHHHIGGQVC</sequence>
<dbReference type="Pfam" id="PF03024">
    <property type="entry name" value="Folate_rec"/>
    <property type="match status" value="1"/>
</dbReference>
<organism evidence="4 5">
    <name type="scientific">Pinctada imbricata</name>
    <name type="common">Atlantic pearl-oyster</name>
    <name type="synonym">Pinctada martensii</name>
    <dbReference type="NCBI Taxonomy" id="66713"/>
    <lineage>
        <taxon>Eukaryota</taxon>
        <taxon>Metazoa</taxon>
        <taxon>Spiralia</taxon>
        <taxon>Lophotrochozoa</taxon>
        <taxon>Mollusca</taxon>
        <taxon>Bivalvia</taxon>
        <taxon>Autobranchia</taxon>
        <taxon>Pteriomorphia</taxon>
        <taxon>Pterioida</taxon>
        <taxon>Pterioidea</taxon>
        <taxon>Pteriidae</taxon>
        <taxon>Pinctada</taxon>
    </lineage>
</organism>
<evidence type="ECO:0000256" key="2">
    <source>
        <dbReference type="ARBA" id="ARBA00023157"/>
    </source>
</evidence>
<evidence type="ECO:0000256" key="1">
    <source>
        <dbReference type="ARBA" id="ARBA00022729"/>
    </source>
</evidence>
<evidence type="ECO:0000313" key="4">
    <source>
        <dbReference type="EMBL" id="KAK3086862.1"/>
    </source>
</evidence>
<comment type="caution">
    <text evidence="4">The sequence shown here is derived from an EMBL/GenBank/DDBJ whole genome shotgun (WGS) entry which is preliminary data.</text>
</comment>
<dbReference type="EMBL" id="VSWD01000012">
    <property type="protein sequence ID" value="KAK3086862.1"/>
    <property type="molecule type" value="Genomic_DNA"/>
</dbReference>
<dbReference type="InterPro" id="IPR018143">
    <property type="entry name" value="Folate_rcpt-like"/>
</dbReference>
<gene>
    <name evidence="4" type="ORF">FSP39_024516</name>
</gene>
<name>A0AA89BPZ9_PINIB</name>
<feature type="domain" description="Folate receptor-like" evidence="3">
    <location>
        <begin position="11"/>
        <end position="130"/>
    </location>
</feature>
<keyword evidence="1" id="KW-0732">Signal</keyword>
<evidence type="ECO:0000313" key="5">
    <source>
        <dbReference type="Proteomes" id="UP001186944"/>
    </source>
</evidence>
<keyword evidence="2" id="KW-1015">Disulfide bond</keyword>
<dbReference type="AlphaFoldDB" id="A0AA89BPZ9"/>
<proteinExistence type="predicted"/>
<keyword evidence="5" id="KW-1185">Reference proteome</keyword>
<protein>
    <recommendedName>
        <fullName evidence="3">Folate receptor-like domain-containing protein</fullName>
    </recommendedName>
</protein>
<dbReference type="InterPro" id="IPR011042">
    <property type="entry name" value="6-blade_b-propeller_TolB-like"/>
</dbReference>
<dbReference type="PANTHER" id="PTHR19328:SF75">
    <property type="entry name" value="ALDOSE SUGAR DEHYDROGENASE YLII"/>
    <property type="match status" value="1"/>
</dbReference>
<dbReference type="PANTHER" id="PTHR19328">
    <property type="entry name" value="HEDGEHOG-INTERACTING PROTEIN"/>
    <property type="match status" value="1"/>
</dbReference>
<evidence type="ECO:0000259" key="3">
    <source>
        <dbReference type="Pfam" id="PF03024"/>
    </source>
</evidence>
<dbReference type="Proteomes" id="UP001186944">
    <property type="component" value="Unassembled WGS sequence"/>
</dbReference>
<accession>A0AA89BPZ9</accession>